<proteinExistence type="predicted"/>
<evidence type="ECO:0000313" key="1">
    <source>
        <dbReference type="EMBL" id="GAF69155.1"/>
    </source>
</evidence>
<reference evidence="1" key="1">
    <citation type="journal article" date="2014" name="Front. Microbiol.">
        <title>High frequency of phylogenetically diverse reductive dehalogenase-homologous genes in deep subseafloor sedimentary metagenomes.</title>
        <authorList>
            <person name="Kawai M."/>
            <person name="Futagami T."/>
            <person name="Toyoda A."/>
            <person name="Takaki Y."/>
            <person name="Nishi S."/>
            <person name="Hori S."/>
            <person name="Arai W."/>
            <person name="Tsubouchi T."/>
            <person name="Morono Y."/>
            <person name="Uchiyama I."/>
            <person name="Ito T."/>
            <person name="Fujiyama A."/>
            <person name="Inagaki F."/>
            <person name="Takami H."/>
        </authorList>
    </citation>
    <scope>NUCLEOTIDE SEQUENCE</scope>
    <source>
        <strain evidence="1">Expedition CK06-06</strain>
    </source>
</reference>
<accession>X0SZB5</accession>
<name>X0SZB5_9ZZZZ</name>
<sequence>MGQGKKDALIRNGVEMILDSHEEIIRILLPEIIKLAEQHDGLVEPDETTERIMMRAIGCGFTIGVAYGDTNKDDTPRERLSQAFAIIRARQMPFFGKGE</sequence>
<dbReference type="AlphaFoldDB" id="X0SZB5"/>
<dbReference type="EMBL" id="BARS01003852">
    <property type="protein sequence ID" value="GAF69155.1"/>
    <property type="molecule type" value="Genomic_DNA"/>
</dbReference>
<comment type="caution">
    <text evidence="1">The sequence shown here is derived from an EMBL/GenBank/DDBJ whole genome shotgun (WGS) entry which is preliminary data.</text>
</comment>
<organism evidence="1">
    <name type="scientific">marine sediment metagenome</name>
    <dbReference type="NCBI Taxonomy" id="412755"/>
    <lineage>
        <taxon>unclassified sequences</taxon>
        <taxon>metagenomes</taxon>
        <taxon>ecological metagenomes</taxon>
    </lineage>
</organism>
<gene>
    <name evidence="1" type="ORF">S01H1_07468</name>
</gene>
<protein>
    <submittedName>
        <fullName evidence="1">Uncharacterized protein</fullName>
    </submittedName>
</protein>